<sequence length="101" mass="11769">MESKIVQLQKVTDQAKQELEQKAREVKDSQERLDVVKELLRSLDLEDQERISINDTQYPELLGMHHMAKDAYETAQKRYETNQRYLDKMLLTTAAASSKKG</sequence>
<evidence type="ECO:0000256" key="1">
    <source>
        <dbReference type="SAM" id="Coils"/>
    </source>
</evidence>
<reference evidence="2" key="2">
    <citation type="submission" date="2021-04" db="EMBL/GenBank/DDBJ databases">
        <authorList>
            <person name="Podell S."/>
        </authorList>
    </citation>
    <scope>NUCLEOTIDE SEQUENCE</scope>
    <source>
        <strain evidence="2">Hildebrandi</strain>
    </source>
</reference>
<dbReference type="OrthoDB" id="50785at2759"/>
<dbReference type="AlphaFoldDB" id="A0A9K3KBH2"/>
<organism evidence="2 3">
    <name type="scientific">Nitzschia inconspicua</name>
    <dbReference type="NCBI Taxonomy" id="303405"/>
    <lineage>
        <taxon>Eukaryota</taxon>
        <taxon>Sar</taxon>
        <taxon>Stramenopiles</taxon>
        <taxon>Ochrophyta</taxon>
        <taxon>Bacillariophyta</taxon>
        <taxon>Bacillariophyceae</taxon>
        <taxon>Bacillariophycidae</taxon>
        <taxon>Bacillariales</taxon>
        <taxon>Bacillariaceae</taxon>
        <taxon>Nitzschia</taxon>
    </lineage>
</organism>
<protein>
    <submittedName>
        <fullName evidence="2">Uncharacterized protein</fullName>
    </submittedName>
</protein>
<reference evidence="2" key="1">
    <citation type="journal article" date="2021" name="Sci. Rep.">
        <title>Diploid genomic architecture of Nitzschia inconspicua, an elite biomass production diatom.</title>
        <authorList>
            <person name="Oliver A."/>
            <person name="Podell S."/>
            <person name="Pinowska A."/>
            <person name="Traller J.C."/>
            <person name="Smith S.R."/>
            <person name="McClure R."/>
            <person name="Beliaev A."/>
            <person name="Bohutskyi P."/>
            <person name="Hill E.A."/>
            <person name="Rabines A."/>
            <person name="Zheng H."/>
            <person name="Allen L.Z."/>
            <person name="Kuo A."/>
            <person name="Grigoriev I.V."/>
            <person name="Allen A.E."/>
            <person name="Hazlebeck D."/>
            <person name="Allen E.E."/>
        </authorList>
    </citation>
    <scope>NUCLEOTIDE SEQUENCE</scope>
    <source>
        <strain evidence="2">Hildebrandi</strain>
    </source>
</reference>
<name>A0A9K3KBH2_9STRA</name>
<comment type="caution">
    <text evidence="2">The sequence shown here is derived from an EMBL/GenBank/DDBJ whole genome shotgun (WGS) entry which is preliminary data.</text>
</comment>
<accession>A0A9K3KBH2</accession>
<keyword evidence="3" id="KW-1185">Reference proteome</keyword>
<dbReference type="Proteomes" id="UP000693970">
    <property type="component" value="Unassembled WGS sequence"/>
</dbReference>
<keyword evidence="1" id="KW-0175">Coiled coil</keyword>
<proteinExistence type="predicted"/>
<dbReference type="EMBL" id="JAGRRH010000027">
    <property type="protein sequence ID" value="KAG7340684.1"/>
    <property type="molecule type" value="Genomic_DNA"/>
</dbReference>
<feature type="coiled-coil region" evidence="1">
    <location>
        <begin position="5"/>
        <end position="46"/>
    </location>
</feature>
<evidence type="ECO:0000313" key="3">
    <source>
        <dbReference type="Proteomes" id="UP000693970"/>
    </source>
</evidence>
<evidence type="ECO:0000313" key="2">
    <source>
        <dbReference type="EMBL" id="KAG7340684.1"/>
    </source>
</evidence>
<gene>
    <name evidence="2" type="ORF">IV203_024227</name>
</gene>